<dbReference type="AlphaFoldDB" id="A0A2T0QYR5"/>
<dbReference type="EMBL" id="PVZF01000013">
    <property type="protein sequence ID" value="PRY11522.1"/>
    <property type="molecule type" value="Genomic_DNA"/>
</dbReference>
<dbReference type="SUPFAM" id="SSF52172">
    <property type="entry name" value="CheY-like"/>
    <property type="match status" value="1"/>
</dbReference>
<dbReference type="CDD" id="cd17535">
    <property type="entry name" value="REC_NarL-like"/>
    <property type="match status" value="1"/>
</dbReference>
<dbReference type="SMART" id="SM00448">
    <property type="entry name" value="REC"/>
    <property type="match status" value="1"/>
</dbReference>
<dbReference type="Pfam" id="PF00072">
    <property type="entry name" value="Response_reg"/>
    <property type="match status" value="1"/>
</dbReference>
<dbReference type="InterPro" id="IPR011006">
    <property type="entry name" value="CheY-like_superfamily"/>
</dbReference>
<dbReference type="GO" id="GO:0003677">
    <property type="term" value="F:DNA binding"/>
    <property type="evidence" value="ECO:0007669"/>
    <property type="project" value="UniProtKB-KW"/>
</dbReference>
<gene>
    <name evidence="6" type="ORF">CLV37_113146</name>
</gene>
<dbReference type="InterPro" id="IPR058245">
    <property type="entry name" value="NreC/VraR/RcsB-like_REC"/>
</dbReference>
<dbReference type="Proteomes" id="UP000238083">
    <property type="component" value="Unassembled WGS sequence"/>
</dbReference>
<dbReference type="RefSeq" id="WP_106214516.1">
    <property type="nucleotide sequence ID" value="NZ_PVZF01000013.1"/>
</dbReference>
<dbReference type="CDD" id="cd06170">
    <property type="entry name" value="LuxR_C_like"/>
    <property type="match status" value="1"/>
</dbReference>
<comment type="caution">
    <text evidence="6">The sequence shown here is derived from an EMBL/GenBank/DDBJ whole genome shotgun (WGS) entry which is preliminary data.</text>
</comment>
<feature type="domain" description="HTH luxR-type" evidence="4">
    <location>
        <begin position="141"/>
        <end position="206"/>
    </location>
</feature>
<dbReference type="Gene3D" id="3.40.50.2300">
    <property type="match status" value="1"/>
</dbReference>
<keyword evidence="1 3" id="KW-0597">Phosphoprotein</keyword>
<keyword evidence="7" id="KW-1185">Reference proteome</keyword>
<reference evidence="6 7" key="1">
    <citation type="submission" date="2018-03" db="EMBL/GenBank/DDBJ databases">
        <title>Genomic Encyclopedia of Archaeal and Bacterial Type Strains, Phase II (KMG-II): from individual species to whole genera.</title>
        <authorList>
            <person name="Goeker M."/>
        </authorList>
    </citation>
    <scope>NUCLEOTIDE SEQUENCE [LARGE SCALE GENOMIC DNA]</scope>
    <source>
        <strain evidence="6 7">DSM 19711</strain>
    </source>
</reference>
<dbReference type="SMART" id="SM00421">
    <property type="entry name" value="HTH_LUXR"/>
    <property type="match status" value="1"/>
</dbReference>
<dbReference type="PRINTS" id="PR00038">
    <property type="entry name" value="HTHLUXR"/>
</dbReference>
<keyword evidence="2" id="KW-0238">DNA-binding</keyword>
<evidence type="ECO:0000256" key="1">
    <source>
        <dbReference type="ARBA" id="ARBA00022553"/>
    </source>
</evidence>
<feature type="domain" description="Response regulatory" evidence="5">
    <location>
        <begin position="6"/>
        <end position="122"/>
    </location>
</feature>
<dbReference type="PROSITE" id="PS50110">
    <property type="entry name" value="RESPONSE_REGULATORY"/>
    <property type="match status" value="1"/>
</dbReference>
<evidence type="ECO:0000256" key="3">
    <source>
        <dbReference type="PROSITE-ProRule" id="PRU00169"/>
    </source>
</evidence>
<dbReference type="PROSITE" id="PS00622">
    <property type="entry name" value="HTH_LUXR_1"/>
    <property type="match status" value="1"/>
</dbReference>
<accession>A0A2T0QYR5</accession>
<evidence type="ECO:0000256" key="2">
    <source>
        <dbReference type="ARBA" id="ARBA00023125"/>
    </source>
</evidence>
<dbReference type="SUPFAM" id="SSF46894">
    <property type="entry name" value="C-terminal effector domain of the bipartite response regulators"/>
    <property type="match status" value="1"/>
</dbReference>
<dbReference type="InterPro" id="IPR001789">
    <property type="entry name" value="Sig_transdc_resp-reg_receiver"/>
</dbReference>
<dbReference type="Pfam" id="PF00196">
    <property type="entry name" value="GerE"/>
    <property type="match status" value="1"/>
</dbReference>
<dbReference type="GO" id="GO:0000160">
    <property type="term" value="P:phosphorelay signal transduction system"/>
    <property type="evidence" value="ECO:0007669"/>
    <property type="project" value="InterPro"/>
</dbReference>
<dbReference type="GO" id="GO:0006355">
    <property type="term" value="P:regulation of DNA-templated transcription"/>
    <property type="evidence" value="ECO:0007669"/>
    <property type="project" value="InterPro"/>
</dbReference>
<dbReference type="InterPro" id="IPR039420">
    <property type="entry name" value="WalR-like"/>
</dbReference>
<dbReference type="InterPro" id="IPR016032">
    <property type="entry name" value="Sig_transdc_resp-reg_C-effctor"/>
</dbReference>
<evidence type="ECO:0000259" key="4">
    <source>
        <dbReference type="PROSITE" id="PS50043"/>
    </source>
</evidence>
<organism evidence="6 7">
    <name type="scientific">Kineococcus rhizosphaerae</name>
    <dbReference type="NCBI Taxonomy" id="559628"/>
    <lineage>
        <taxon>Bacteria</taxon>
        <taxon>Bacillati</taxon>
        <taxon>Actinomycetota</taxon>
        <taxon>Actinomycetes</taxon>
        <taxon>Kineosporiales</taxon>
        <taxon>Kineosporiaceae</taxon>
        <taxon>Kineococcus</taxon>
    </lineage>
</organism>
<protein>
    <submittedName>
        <fullName evidence="6">LuxR family two component transcriptional regulator</fullName>
    </submittedName>
</protein>
<dbReference type="PANTHER" id="PTHR43214">
    <property type="entry name" value="TWO-COMPONENT RESPONSE REGULATOR"/>
    <property type="match status" value="1"/>
</dbReference>
<evidence type="ECO:0000259" key="5">
    <source>
        <dbReference type="PROSITE" id="PS50110"/>
    </source>
</evidence>
<evidence type="ECO:0000313" key="7">
    <source>
        <dbReference type="Proteomes" id="UP000238083"/>
    </source>
</evidence>
<feature type="modified residue" description="4-aspartylphosphate" evidence="3">
    <location>
        <position position="57"/>
    </location>
</feature>
<sequence>MSRPVRLAIVDDHTLFRSALGQLLNAEDDIEVVGLAGDAQGALDLVKETSPDVLLLDVEFPGPGVVPTVQTLRRVAPRLHILMLSMYDSPTTIQELLGLGVRGYLLKSASDAELLAAIRRVVADPRQVVLSVTSKLFEAVPEHSSGNLSDREIEVLSLASLGLSNAQIGRRLDLRESTVKRHMHNVFVKLSAVSRIDAVNKASRAGLLRNPGH</sequence>
<dbReference type="PROSITE" id="PS50043">
    <property type="entry name" value="HTH_LUXR_2"/>
    <property type="match status" value="1"/>
</dbReference>
<proteinExistence type="predicted"/>
<dbReference type="InterPro" id="IPR000792">
    <property type="entry name" value="Tscrpt_reg_LuxR_C"/>
</dbReference>
<dbReference type="OrthoDB" id="9808843at2"/>
<name>A0A2T0QYR5_9ACTN</name>
<evidence type="ECO:0000313" key="6">
    <source>
        <dbReference type="EMBL" id="PRY11522.1"/>
    </source>
</evidence>